<keyword evidence="1" id="KW-0812">Transmembrane</keyword>
<evidence type="ECO:0000313" key="2">
    <source>
        <dbReference type="EMBL" id="CCC50250.1"/>
    </source>
</evidence>
<name>G0U1V1_TRYVY</name>
<reference evidence="2" key="1">
    <citation type="journal article" date="2012" name="Proc. Natl. Acad. Sci. U.S.A.">
        <title>Antigenic diversity is generated by distinct evolutionary mechanisms in African trypanosome species.</title>
        <authorList>
            <person name="Jackson A.P."/>
            <person name="Berry A."/>
            <person name="Aslett M."/>
            <person name="Allison H.C."/>
            <person name="Burton P."/>
            <person name="Vavrova-Anderson J."/>
            <person name="Brown R."/>
            <person name="Browne H."/>
            <person name="Corton N."/>
            <person name="Hauser H."/>
            <person name="Gamble J."/>
            <person name="Gilderthorp R."/>
            <person name="Marcello L."/>
            <person name="McQuillan J."/>
            <person name="Otto T.D."/>
            <person name="Quail M.A."/>
            <person name="Sanders M.J."/>
            <person name="van Tonder A."/>
            <person name="Ginger M.L."/>
            <person name="Field M.C."/>
            <person name="Barry J.D."/>
            <person name="Hertz-Fowler C."/>
            <person name="Berriman M."/>
        </authorList>
    </citation>
    <scope>NUCLEOTIDE SEQUENCE</scope>
    <source>
        <strain evidence="2">Y486</strain>
    </source>
</reference>
<accession>G0U1V1</accession>
<dbReference type="AlphaFoldDB" id="G0U1V1"/>
<dbReference type="Gene3D" id="3.40.50.150">
    <property type="entry name" value="Vaccinia Virus protein VP39"/>
    <property type="match status" value="1"/>
</dbReference>
<gene>
    <name evidence="2" type="ORF">TVY486_0900730</name>
</gene>
<dbReference type="PANTHER" id="PTHR45445:SF2">
    <property type="entry name" value="METHYLTRANSFERASE TYPE 11 DOMAIN-CONTAINING PROTEIN"/>
    <property type="match status" value="1"/>
</dbReference>
<dbReference type="SUPFAM" id="SSF53335">
    <property type="entry name" value="S-adenosyl-L-methionine-dependent methyltransferases"/>
    <property type="match status" value="1"/>
</dbReference>
<keyword evidence="1" id="KW-0472">Membrane</keyword>
<protein>
    <recommendedName>
        <fullName evidence="3">Methyltransferase type 11 domain-containing protein</fullName>
    </recommendedName>
</protein>
<dbReference type="EMBL" id="HE573025">
    <property type="protein sequence ID" value="CCC50250.1"/>
    <property type="molecule type" value="Genomic_DNA"/>
</dbReference>
<dbReference type="CDD" id="cd02440">
    <property type="entry name" value="AdoMet_MTases"/>
    <property type="match status" value="1"/>
</dbReference>
<proteinExistence type="predicted"/>
<evidence type="ECO:0000256" key="1">
    <source>
        <dbReference type="SAM" id="Phobius"/>
    </source>
</evidence>
<feature type="transmembrane region" description="Helical" evidence="1">
    <location>
        <begin position="16"/>
        <end position="41"/>
    </location>
</feature>
<organism evidence="2">
    <name type="scientific">Trypanosoma vivax (strain Y486)</name>
    <dbReference type="NCBI Taxonomy" id="1055687"/>
    <lineage>
        <taxon>Eukaryota</taxon>
        <taxon>Discoba</taxon>
        <taxon>Euglenozoa</taxon>
        <taxon>Kinetoplastea</taxon>
        <taxon>Metakinetoplastina</taxon>
        <taxon>Trypanosomatida</taxon>
        <taxon>Trypanosomatidae</taxon>
        <taxon>Trypanosoma</taxon>
        <taxon>Duttonella</taxon>
    </lineage>
</organism>
<dbReference type="InterPro" id="IPR029063">
    <property type="entry name" value="SAM-dependent_MTases_sf"/>
</dbReference>
<dbReference type="PANTHER" id="PTHR45445">
    <property type="match status" value="1"/>
</dbReference>
<evidence type="ECO:0008006" key="3">
    <source>
        <dbReference type="Google" id="ProtNLM"/>
    </source>
</evidence>
<keyword evidence="1" id="KW-1133">Transmembrane helix</keyword>
<dbReference type="Pfam" id="PF13489">
    <property type="entry name" value="Methyltransf_23"/>
    <property type="match status" value="1"/>
</dbReference>
<dbReference type="OMA" id="SWWEDAT"/>
<sequence length="364" mass="40550">MSVLSTLKESRLLSDRYVLCVVVATVVSSSVVTTLSLYGFARLRGILRSKSCCCLNCDCGCSPDKQDDAVGPSENRSAARDLFLYESDSSLCQYLEFHFTPSRVSFAQSLLSIRESFDYPLRVARKFARFKPAPSSRKVKRALDIGCATGASTFVMSKHFDDVIGIDLSQTFIHFAKKVAASIVSGDPSAFKFFAPLQGETMEERCVSVPEGVIAKNCHFFCGDAMHLIEESNGGGNASPTPISFRFDDVSWYQVPRGEKFDGVLCANVLCRVPDPRKLLDTLSHLLYSGGVLVLSSPYSWEDVGNRDKWIGGRHGDPKSEDLVKQILVKDFELLSESDEAFLIRDHCRRYQLGFAHCTVWRRR</sequence>
<dbReference type="VEuPathDB" id="TriTrypDB:TvY486_0900730"/>